<comment type="caution">
    <text evidence="5">The sequence shown here is derived from an EMBL/GenBank/DDBJ whole genome shotgun (WGS) entry which is preliminary data.</text>
</comment>
<proteinExistence type="inferred from homology"/>
<name>A0A7C9IL46_9BACT</name>
<dbReference type="GO" id="GO:0015627">
    <property type="term" value="C:type II protein secretion system complex"/>
    <property type="evidence" value="ECO:0007669"/>
    <property type="project" value="TreeGrafter"/>
</dbReference>
<dbReference type="EMBL" id="WVUD01000016">
    <property type="protein sequence ID" value="MYL83561.1"/>
    <property type="molecule type" value="Genomic_DNA"/>
</dbReference>
<keyword evidence="2" id="KW-0732">Signal</keyword>
<evidence type="ECO:0000313" key="6">
    <source>
        <dbReference type="Proteomes" id="UP000482487"/>
    </source>
</evidence>
<dbReference type="InterPro" id="IPR032789">
    <property type="entry name" value="T2SS-T3SS_pil_N"/>
</dbReference>
<comment type="similarity">
    <text evidence="1">Belongs to the bacterial secretin family.</text>
</comment>
<evidence type="ECO:0000313" key="5">
    <source>
        <dbReference type="EMBL" id="MYL83561.1"/>
    </source>
</evidence>
<gene>
    <name evidence="5" type="ORF">GTA51_10540</name>
</gene>
<feature type="signal peptide" evidence="2">
    <location>
        <begin position="1"/>
        <end position="28"/>
    </location>
</feature>
<evidence type="ECO:0000256" key="1">
    <source>
        <dbReference type="RuleBase" id="RU004003"/>
    </source>
</evidence>
<dbReference type="InterPro" id="IPR001775">
    <property type="entry name" value="GspD/PilQ"/>
</dbReference>
<feature type="chain" id="PRO_5028953497" evidence="2">
    <location>
        <begin position="29"/>
        <end position="535"/>
    </location>
</feature>
<sequence length="535" mass="56921">MPSRKIRYLGAQVLVWLLTLSLATGSFAAPGGVSPVAVRSAPRLALTIGKSVILQSDTDIARVSVAQPDVADFVLLSPRQVYVTGRAPGLTNLTVWDKGDKIRTVYDLDVAPDVSRLKKMLHDTLPGETGIEVMASQDSIALSGTVRDAESLKKALTIAEIYAPKKVLNLLSVGGVQQIMLEVRVAEMSKSVVNRMGINLSAVGDGNFGYTLLGGLTSIAASAFNVDTAQNVYSYASVPGIDWLDENGNTTSSIPASAPVQTRYREFNVASNKASMSMNQGTAAMRFNTNWGGAGNTSMTAVIDMLKQNGLVKILAEPNLVCLNGQTAKFLAGGEIPVPVPSGLGTTSIEWKEFGVGLKFTPTVVSGDHISLQVNPEVSDLDYTKAIQLQGFTIPAINTRRTSTTVELKNGQSFAVAGLLKEEGRSSMDKYPMLGDIPVLGNLFKSSSYQKDQSELVIIVTAHLVKPLDKKAISLPTDTAHEPDDLEFFLGIKRPSQTPAGAPLAGMTRTGAEMDGDFGHAVPLAATRLPEPRGY</sequence>
<dbReference type="RefSeq" id="WP_160960922.1">
    <property type="nucleotide sequence ID" value="NZ_WVUD01000016.1"/>
</dbReference>
<organism evidence="5 6">
    <name type="scientific">Solidesulfovibrio aerotolerans</name>
    <dbReference type="NCBI Taxonomy" id="295255"/>
    <lineage>
        <taxon>Bacteria</taxon>
        <taxon>Pseudomonadati</taxon>
        <taxon>Thermodesulfobacteriota</taxon>
        <taxon>Desulfovibrionia</taxon>
        <taxon>Desulfovibrionales</taxon>
        <taxon>Desulfovibrionaceae</taxon>
        <taxon>Solidesulfovibrio</taxon>
    </lineage>
</organism>
<dbReference type="Pfam" id="PF13629">
    <property type="entry name" value="T2SS-T3SS_pil_N"/>
    <property type="match status" value="1"/>
</dbReference>
<feature type="domain" description="Type II/III secretion system secretin-like" evidence="3">
    <location>
        <begin position="306"/>
        <end position="466"/>
    </location>
</feature>
<dbReference type="PRINTS" id="PR00811">
    <property type="entry name" value="BCTERIALGSPD"/>
</dbReference>
<keyword evidence="6" id="KW-1185">Reference proteome</keyword>
<dbReference type="Pfam" id="PF00263">
    <property type="entry name" value="Secretin"/>
    <property type="match status" value="1"/>
</dbReference>
<dbReference type="AlphaFoldDB" id="A0A7C9IL46"/>
<evidence type="ECO:0000256" key="2">
    <source>
        <dbReference type="SAM" id="SignalP"/>
    </source>
</evidence>
<protein>
    <submittedName>
        <fullName evidence="5">Type II and III secretion system protein family protein</fullName>
    </submittedName>
</protein>
<reference evidence="5 6" key="1">
    <citation type="submission" date="2020-01" db="EMBL/GenBank/DDBJ databases">
        <title>Genome sequence of Desulfovibrio aerotolerans DSM 16695(T).</title>
        <authorList>
            <person name="Karnachuk O."/>
            <person name="Avakyan M."/>
            <person name="Mardanov A."/>
            <person name="Kadnikov V."/>
            <person name="Ravin N."/>
        </authorList>
    </citation>
    <scope>NUCLEOTIDE SEQUENCE [LARGE SCALE GENOMIC DNA]</scope>
    <source>
        <strain evidence="5 6">DSM 16695</strain>
    </source>
</reference>
<dbReference type="PANTHER" id="PTHR30332:SF17">
    <property type="entry name" value="TYPE IV PILIATION SYSTEM PROTEIN DR_0774-RELATED"/>
    <property type="match status" value="1"/>
</dbReference>
<dbReference type="PANTHER" id="PTHR30332">
    <property type="entry name" value="PROBABLE GENERAL SECRETION PATHWAY PROTEIN D"/>
    <property type="match status" value="1"/>
</dbReference>
<evidence type="ECO:0000259" key="3">
    <source>
        <dbReference type="Pfam" id="PF00263"/>
    </source>
</evidence>
<dbReference type="OrthoDB" id="9775455at2"/>
<feature type="domain" description="Pilus formation protein N-terminal" evidence="4">
    <location>
        <begin position="42"/>
        <end position="110"/>
    </location>
</feature>
<dbReference type="InterPro" id="IPR050810">
    <property type="entry name" value="Bact_Secretion_Sys_Channel"/>
</dbReference>
<dbReference type="InterPro" id="IPR004846">
    <property type="entry name" value="T2SS/T3SS_dom"/>
</dbReference>
<dbReference type="GO" id="GO:0009306">
    <property type="term" value="P:protein secretion"/>
    <property type="evidence" value="ECO:0007669"/>
    <property type="project" value="InterPro"/>
</dbReference>
<evidence type="ECO:0000259" key="4">
    <source>
        <dbReference type="Pfam" id="PF13629"/>
    </source>
</evidence>
<accession>A0A7C9IL46</accession>
<dbReference type="Proteomes" id="UP000482487">
    <property type="component" value="Unassembled WGS sequence"/>
</dbReference>